<comment type="caution">
    <text evidence="1">The sequence shown here is derived from an EMBL/GenBank/DDBJ whole genome shotgun (WGS) entry which is preliminary data.</text>
</comment>
<accession>K1T6S0</accession>
<gene>
    <name evidence="1" type="ORF">OBE_06508</name>
</gene>
<dbReference type="AlphaFoldDB" id="K1T6S0"/>
<organism evidence="1">
    <name type="scientific">human gut metagenome</name>
    <dbReference type="NCBI Taxonomy" id="408170"/>
    <lineage>
        <taxon>unclassified sequences</taxon>
        <taxon>metagenomes</taxon>
        <taxon>organismal metagenomes</taxon>
    </lineage>
</organism>
<name>K1T6S0_9ZZZZ</name>
<feature type="non-terminal residue" evidence="1">
    <location>
        <position position="1"/>
    </location>
</feature>
<sequence>VNEYAVTLGVGIPLTVLGGILGASSVDLGVEVGGRGSFKAINEQVSLVKQTYCKFSLGVTLFGDYWFVRPKYD</sequence>
<reference evidence="1" key="1">
    <citation type="journal article" date="2013" name="Environ. Microbiol.">
        <title>Microbiota from the distal guts of lean and obese adolescents exhibit partial functional redundancy besides clear differences in community structure.</title>
        <authorList>
            <person name="Ferrer M."/>
            <person name="Ruiz A."/>
            <person name="Lanza F."/>
            <person name="Haange S.B."/>
            <person name="Oberbach A."/>
            <person name="Till H."/>
            <person name="Bargiela R."/>
            <person name="Campoy C."/>
            <person name="Segura M.T."/>
            <person name="Richter M."/>
            <person name="von Bergen M."/>
            <person name="Seifert J."/>
            <person name="Suarez A."/>
        </authorList>
    </citation>
    <scope>NUCLEOTIDE SEQUENCE</scope>
</reference>
<evidence type="ECO:0000313" key="1">
    <source>
        <dbReference type="EMBL" id="EKC65313.1"/>
    </source>
</evidence>
<dbReference type="EMBL" id="AJWZ01004485">
    <property type="protein sequence ID" value="EKC65313.1"/>
    <property type="molecule type" value="Genomic_DNA"/>
</dbReference>
<proteinExistence type="predicted"/>
<protein>
    <submittedName>
        <fullName evidence="1">Uncharacterized protein</fullName>
    </submittedName>
</protein>